<sequence>MHIEHSVFLISGGASGLGLATARELVGQGGKVVLLDINEQAGLQAMAELGYAARFVRADITREEDGQVAVAQALGAFGALHGLVNCAGVAPAEKVLGRNGAHGLDSFRRTVEINLIGSFNLLRLAAEAMAQNQPNAEGERGVIINTASVAAFDGQVGQAAYAASKGGIAALTLPAARDLARSGIRVMCIAPGVFETPMMAGMPQEVRDSLAANVPFPPRLGRPDEYAALVRHIVENTMLNGEVIRLDGALRMAAK</sequence>
<dbReference type="PANTHER" id="PTHR43658:SF8">
    <property type="entry name" value="17-BETA-HYDROXYSTEROID DEHYDROGENASE 14-RELATED"/>
    <property type="match status" value="1"/>
</dbReference>
<accession>A0A1G7DS25</accession>
<dbReference type="InterPro" id="IPR020904">
    <property type="entry name" value="Sc_DH/Rdtase_CS"/>
</dbReference>
<dbReference type="PANTHER" id="PTHR43658">
    <property type="entry name" value="SHORT-CHAIN DEHYDROGENASE/REDUCTASE"/>
    <property type="match status" value="1"/>
</dbReference>
<dbReference type="RefSeq" id="WP_074678066.1">
    <property type="nucleotide sequence ID" value="NZ_CBCSET010000001.1"/>
</dbReference>
<keyword evidence="2" id="KW-0560">Oxidoreductase</keyword>
<dbReference type="SUPFAM" id="SSF51735">
    <property type="entry name" value="NAD(P)-binding Rossmann-fold domains"/>
    <property type="match status" value="1"/>
</dbReference>
<dbReference type="CDD" id="cd05371">
    <property type="entry name" value="HSD10-like_SDR_c"/>
    <property type="match status" value="1"/>
</dbReference>
<keyword evidence="8" id="KW-1185">Reference proteome</keyword>
<dbReference type="EMBL" id="FNAE01000003">
    <property type="protein sequence ID" value="SDE54329.1"/>
    <property type="molecule type" value="Genomic_DNA"/>
</dbReference>
<evidence type="ECO:0000256" key="1">
    <source>
        <dbReference type="ARBA" id="ARBA00006484"/>
    </source>
</evidence>
<comment type="similarity">
    <text evidence="1 3">Belongs to the short-chain dehydrogenases/reductases (SDR) family.</text>
</comment>
<dbReference type="PRINTS" id="PR00080">
    <property type="entry name" value="SDRFAMILY"/>
</dbReference>
<evidence type="ECO:0000313" key="6">
    <source>
        <dbReference type="EMBL" id="SDE54329.1"/>
    </source>
</evidence>
<dbReference type="InterPro" id="IPR036291">
    <property type="entry name" value="NAD(P)-bd_dom_sf"/>
</dbReference>
<evidence type="ECO:0000256" key="3">
    <source>
        <dbReference type="RuleBase" id="RU000363"/>
    </source>
</evidence>
<feature type="domain" description="Ketoreductase" evidence="4">
    <location>
        <begin position="6"/>
        <end position="192"/>
    </location>
</feature>
<dbReference type="PROSITE" id="PS00061">
    <property type="entry name" value="ADH_SHORT"/>
    <property type="match status" value="1"/>
</dbReference>
<evidence type="ECO:0000313" key="8">
    <source>
        <dbReference type="Proteomes" id="UP001278050"/>
    </source>
</evidence>
<dbReference type="Proteomes" id="UP001278050">
    <property type="component" value="Unassembled WGS sequence"/>
</dbReference>
<dbReference type="SMART" id="SM00822">
    <property type="entry name" value="PKS_KR"/>
    <property type="match status" value="1"/>
</dbReference>
<organism evidence="6 7">
    <name type="scientific">Ectopseudomonas alcaliphila</name>
    <dbReference type="NCBI Taxonomy" id="101564"/>
    <lineage>
        <taxon>Bacteria</taxon>
        <taxon>Pseudomonadati</taxon>
        <taxon>Pseudomonadota</taxon>
        <taxon>Gammaproteobacteria</taxon>
        <taxon>Pseudomonadales</taxon>
        <taxon>Pseudomonadaceae</taxon>
        <taxon>Ectopseudomonas</taxon>
    </lineage>
</organism>
<name>A0A1G7DS25_9GAMM</name>
<dbReference type="Proteomes" id="UP000182413">
    <property type="component" value="Unassembled WGS sequence"/>
</dbReference>
<dbReference type="Pfam" id="PF00106">
    <property type="entry name" value="adh_short"/>
    <property type="match status" value="1"/>
</dbReference>
<dbReference type="AlphaFoldDB" id="A0A1G7DS25"/>
<evidence type="ECO:0000259" key="4">
    <source>
        <dbReference type="SMART" id="SM00822"/>
    </source>
</evidence>
<protein>
    <submittedName>
        <fullName evidence="5">3-hydroxyacyl-CoA dehydrogenase</fullName>
    </submittedName>
    <submittedName>
        <fullName evidence="6">NAD(P)-dependent dehydrogenase, short-chain alcohol dehydrogenase family</fullName>
    </submittedName>
</protein>
<evidence type="ECO:0000313" key="7">
    <source>
        <dbReference type="Proteomes" id="UP000182413"/>
    </source>
</evidence>
<dbReference type="FunFam" id="3.40.50.720:FF:000215">
    <property type="entry name" value="3-hydroxyacyl-CoA dehydrogenase type-2"/>
    <property type="match status" value="1"/>
</dbReference>
<dbReference type="PRINTS" id="PR00081">
    <property type="entry name" value="GDHRDH"/>
</dbReference>
<dbReference type="Gene3D" id="3.40.50.720">
    <property type="entry name" value="NAD(P)-binding Rossmann-like Domain"/>
    <property type="match status" value="1"/>
</dbReference>
<evidence type="ECO:0000256" key="2">
    <source>
        <dbReference type="ARBA" id="ARBA00023002"/>
    </source>
</evidence>
<reference evidence="5 8" key="2">
    <citation type="submission" date="2023-11" db="EMBL/GenBank/DDBJ databases">
        <title>MicrobeMod: A computational toolkit for identifying prokaryotic methylation and restriction-modification with nanopore sequencing.</title>
        <authorList>
            <person name="Crits-Christoph A."/>
            <person name="Kang S.C."/>
            <person name="Lee H."/>
            <person name="Ostrov N."/>
        </authorList>
    </citation>
    <scope>NUCLEOTIDE SEQUENCE [LARGE SCALE GENOMIC DNA]</scope>
    <source>
        <strain evidence="5 8">ATCC BAA-571</strain>
    </source>
</reference>
<dbReference type="OrthoDB" id="9794138at2"/>
<gene>
    <name evidence="6" type="ORF">SAMN05216575_10371</name>
    <name evidence="5" type="ORF">SIM71_00760</name>
</gene>
<proteinExistence type="inferred from homology"/>
<evidence type="ECO:0000313" key="5">
    <source>
        <dbReference type="EMBL" id="MDX5990582.1"/>
    </source>
</evidence>
<dbReference type="InterPro" id="IPR057326">
    <property type="entry name" value="KR_dom"/>
</dbReference>
<reference evidence="6 7" key="1">
    <citation type="submission" date="2016-10" db="EMBL/GenBank/DDBJ databases">
        <authorList>
            <person name="de Groot N.N."/>
        </authorList>
    </citation>
    <scope>NUCLEOTIDE SEQUENCE [LARGE SCALE GENOMIC DNA]</scope>
    <source>
        <strain evidence="6 7">JCM 10630</strain>
    </source>
</reference>
<dbReference type="InterPro" id="IPR002347">
    <property type="entry name" value="SDR_fam"/>
</dbReference>
<dbReference type="GO" id="GO:0016491">
    <property type="term" value="F:oxidoreductase activity"/>
    <property type="evidence" value="ECO:0007669"/>
    <property type="project" value="UniProtKB-KW"/>
</dbReference>
<dbReference type="EMBL" id="JAWXXP010000001">
    <property type="protein sequence ID" value="MDX5990582.1"/>
    <property type="molecule type" value="Genomic_DNA"/>
</dbReference>